<keyword evidence="3 6" id="KW-0378">Hydrolase</keyword>
<dbReference type="EMBL" id="CDGG01000001">
    <property type="protein sequence ID" value="CEI81128.1"/>
    <property type="molecule type" value="Genomic_DNA"/>
</dbReference>
<dbReference type="AlphaFoldDB" id="A0A0A1MDF4"/>
<evidence type="ECO:0000256" key="1">
    <source>
        <dbReference type="ARBA" id="ARBA00022670"/>
    </source>
</evidence>
<comment type="similarity">
    <text evidence="6">Belongs to the peptidase M3 family.</text>
</comment>
<dbReference type="GO" id="GO:0004222">
    <property type="term" value="F:metalloendopeptidase activity"/>
    <property type="evidence" value="ECO:0007669"/>
    <property type="project" value="InterPro"/>
</dbReference>
<name>A0A0A1MDF4_9BACI</name>
<dbReference type="STRING" id="545501.BN997_00945"/>
<sequence length="565" mass="65912">MQTFANYAYERPDLPKVKEDFYQKLEQFQNAASMEQAITAIDTINAIRNHLSTMYNLVFIRASIDTRDAFYHEERDFFDAHLPEIQELSTAFYKELLKSPYEAQLRDKYGSQLFDLAECEIKAFSKEIIPLLQTENKLTSAYSKLIASADIEFRGESYTLAQLGPFAEDPDRQTRKEALEARQSFFADNKEKLDRLYDDLVKTRQQIAEKLGFKNFVDVGYLRMQRVDYNAEMVQRYRKQVEEVIVPIATKLYEKQAKRIGVDSLKFYDEAFVFASGNAAPKGNPDWIIKNGKQMYDELSEETSAFFQFMLDRELLDLEAKKGKESGGYCTYIEDYQSPFIFSNFNGTSGDIDVLTHEAGHAFQAYSSRHFSVPEYYFPTSESAEIHSMSMEFFTYPWMENFFQEDVDKYKYAHLSDAIQFLPYGVAVDEFQHLVYKNPDWTSEERNQAWRNLEKKYLPHRDYNGIESLESGAFWQKQGHIYEDPFYYIDYTLAQICAFQFLKKSQENREKAWQDYLDLCKLGGSKPFLELVQSAGLASPFEEGTVEAAVDFIEDWLDQVDDQAL</sequence>
<dbReference type="InterPro" id="IPR001567">
    <property type="entry name" value="Pept_M3A_M3B_dom"/>
</dbReference>
<accession>A0A0A1MDF4</accession>
<keyword evidence="9" id="KW-1185">Reference proteome</keyword>
<dbReference type="InterPro" id="IPR011976">
    <property type="entry name" value="Pept_M3B_oligopep-rel"/>
</dbReference>
<dbReference type="SUPFAM" id="SSF55486">
    <property type="entry name" value="Metalloproteases ('zincins'), catalytic domain"/>
    <property type="match status" value="1"/>
</dbReference>
<keyword evidence="2 6" id="KW-0479">Metal-binding</keyword>
<dbReference type="CDD" id="cd09606">
    <property type="entry name" value="M3B_PepF"/>
    <property type="match status" value="1"/>
</dbReference>
<evidence type="ECO:0000256" key="6">
    <source>
        <dbReference type="RuleBase" id="RU003435"/>
    </source>
</evidence>
<evidence type="ECO:0000256" key="5">
    <source>
        <dbReference type="ARBA" id="ARBA00023049"/>
    </source>
</evidence>
<dbReference type="Gene3D" id="1.10.1370.30">
    <property type="match status" value="1"/>
</dbReference>
<keyword evidence="1 6" id="KW-0645">Protease</keyword>
<dbReference type="GO" id="GO:0046872">
    <property type="term" value="F:metal ion binding"/>
    <property type="evidence" value="ECO:0007669"/>
    <property type="project" value="UniProtKB-UniRule"/>
</dbReference>
<dbReference type="GO" id="GO:0006518">
    <property type="term" value="P:peptide metabolic process"/>
    <property type="evidence" value="ECO:0007669"/>
    <property type="project" value="TreeGrafter"/>
</dbReference>
<evidence type="ECO:0000259" key="7">
    <source>
        <dbReference type="Pfam" id="PF01432"/>
    </source>
</evidence>
<dbReference type="Proteomes" id="UP000040453">
    <property type="component" value="Unassembled WGS sequence"/>
</dbReference>
<dbReference type="NCBIfam" id="TIGR02289">
    <property type="entry name" value="M3_not_pepF"/>
    <property type="match status" value="1"/>
</dbReference>
<feature type="domain" description="Peptidase M3A/M3B catalytic" evidence="7">
    <location>
        <begin position="312"/>
        <end position="547"/>
    </location>
</feature>
<keyword evidence="4 6" id="KW-0862">Zinc</keyword>
<organism evidence="8 9">
    <name type="scientific">Oceanobacillus oncorhynchi</name>
    <dbReference type="NCBI Taxonomy" id="545501"/>
    <lineage>
        <taxon>Bacteria</taxon>
        <taxon>Bacillati</taxon>
        <taxon>Bacillota</taxon>
        <taxon>Bacilli</taxon>
        <taxon>Bacillales</taxon>
        <taxon>Bacillaceae</taxon>
        <taxon>Oceanobacillus</taxon>
    </lineage>
</organism>
<keyword evidence="5 6" id="KW-0482">Metalloprotease</keyword>
<feature type="domain" description="Peptidase M3A/M3B catalytic" evidence="7">
    <location>
        <begin position="167"/>
        <end position="273"/>
    </location>
</feature>
<evidence type="ECO:0000256" key="4">
    <source>
        <dbReference type="ARBA" id="ARBA00022833"/>
    </source>
</evidence>
<protein>
    <submittedName>
        <fullName evidence="8">Oligoendopeptidase F, plasmid</fullName>
    </submittedName>
</protein>
<dbReference type="Pfam" id="PF01432">
    <property type="entry name" value="Peptidase_M3"/>
    <property type="match status" value="2"/>
</dbReference>
<dbReference type="InterPro" id="IPR045090">
    <property type="entry name" value="Pept_M3A_M3B"/>
</dbReference>
<evidence type="ECO:0000313" key="8">
    <source>
        <dbReference type="EMBL" id="CEI81128.1"/>
    </source>
</evidence>
<proteinExistence type="inferred from homology"/>
<dbReference type="MEROPS" id="M03.010"/>
<dbReference type="OrthoDB" id="9762795at2"/>
<gene>
    <name evidence="8" type="primary">pepF1_1</name>
    <name evidence="8" type="ORF">BN997_00945</name>
</gene>
<dbReference type="RefSeq" id="WP_042530073.1">
    <property type="nucleotide sequence ID" value="NZ_CDGG01000001.1"/>
</dbReference>
<dbReference type="PANTHER" id="PTHR11804">
    <property type="entry name" value="PROTEASE M3 THIMET OLIGOPEPTIDASE-RELATED"/>
    <property type="match status" value="1"/>
</dbReference>
<evidence type="ECO:0000256" key="3">
    <source>
        <dbReference type="ARBA" id="ARBA00022801"/>
    </source>
</evidence>
<dbReference type="GO" id="GO:0006508">
    <property type="term" value="P:proteolysis"/>
    <property type="evidence" value="ECO:0007669"/>
    <property type="project" value="UniProtKB-KW"/>
</dbReference>
<reference evidence="8 9" key="1">
    <citation type="submission" date="2014-11" db="EMBL/GenBank/DDBJ databases">
        <authorList>
            <person name="Urmite Genomes Urmite Genomes"/>
        </authorList>
    </citation>
    <scope>NUCLEOTIDE SEQUENCE [LARGE SCALE GENOMIC DNA]</scope>
    <source>
        <strain evidence="8 9">Oc5</strain>
    </source>
</reference>
<evidence type="ECO:0000256" key="2">
    <source>
        <dbReference type="ARBA" id="ARBA00022723"/>
    </source>
</evidence>
<dbReference type="PANTHER" id="PTHR11804:SF28">
    <property type="entry name" value="OLIGOENDOPEPTIDASE F"/>
    <property type="match status" value="1"/>
</dbReference>
<evidence type="ECO:0000313" key="9">
    <source>
        <dbReference type="Proteomes" id="UP000040453"/>
    </source>
</evidence>
<comment type="cofactor">
    <cofactor evidence="6">
        <name>Zn(2+)</name>
        <dbReference type="ChEBI" id="CHEBI:29105"/>
    </cofactor>
    <text evidence="6">Binds 1 zinc ion.</text>
</comment>